<comment type="caution">
    <text evidence="2">The sequence shown here is derived from an EMBL/GenBank/DDBJ whole genome shotgun (WGS) entry which is preliminary data.</text>
</comment>
<evidence type="ECO:0000259" key="1">
    <source>
        <dbReference type="PROSITE" id="PS51459"/>
    </source>
</evidence>
<name>A0ABT2GY49_9MICO</name>
<dbReference type="InterPro" id="IPR040198">
    <property type="entry name" value="Fido_containing"/>
</dbReference>
<keyword evidence="3" id="KW-1185">Reference proteome</keyword>
<sequence>MGVFVASDFPSVGTRARKVAAGEIVSIARGLWSDDVNRDPTDVVRDNWMTIVGKMLPGAVISDRSGFALRPIGGELYVSHARGSKLVLPGLIVYPDGRSDNHRPDDVPLDPNGRLFGSSPARALVDNAEKRGRPGSVQRRLTREELHDHVVKIVTTYTPRQVENMLAIVDRDANKVAAESVRVFVDAARGNTIVKTSSRAMNAAQRGETYDQARVALFRQVAADLQRLHPVQRFVADQRRAQMVPFYEAYFSNYIEGSTLTIDEAERVVFLDADVGKPEDAHDIRSTWVIVSDVAEMSRRPADADEFMDALRDRHRVMMAAHPQKHPGEWKTQRNQAGATVFVDPGHVVGTLRAGWEEGQILTDPFQRAVYTMFLVSEVHPFIDGNGRSARVAMNAELVPAGMHRIVIPTVLRNDYMSGLSRATAGNGPDGLHTVLAFAQDWVARGEFPDLETGDRYVRATNALYDAGVADREGIHLKLLKFGELFELDDIPYPSATTPEPQPSFLDAAVAAGAGSDGT</sequence>
<proteinExistence type="predicted"/>
<dbReference type="Gene3D" id="1.10.3290.10">
    <property type="entry name" value="Fido-like domain"/>
    <property type="match status" value="1"/>
</dbReference>
<dbReference type="PANTHER" id="PTHR13504">
    <property type="entry name" value="FIDO DOMAIN-CONTAINING PROTEIN DDB_G0283145"/>
    <property type="match status" value="1"/>
</dbReference>
<dbReference type="Pfam" id="PF02661">
    <property type="entry name" value="Fic"/>
    <property type="match status" value="1"/>
</dbReference>
<gene>
    <name evidence="2" type="ORF">N1032_03780</name>
</gene>
<dbReference type="EMBL" id="JANLCJ010000001">
    <property type="protein sequence ID" value="MCS5732862.1"/>
    <property type="molecule type" value="Genomic_DNA"/>
</dbReference>
<dbReference type="RefSeq" id="WP_259537528.1">
    <property type="nucleotide sequence ID" value="NZ_JANLCJ010000001.1"/>
</dbReference>
<accession>A0ABT2GY49</accession>
<organism evidence="2 3">
    <name type="scientific">Herbiconiux daphne</name>
    <dbReference type="NCBI Taxonomy" id="2970914"/>
    <lineage>
        <taxon>Bacteria</taxon>
        <taxon>Bacillati</taxon>
        <taxon>Actinomycetota</taxon>
        <taxon>Actinomycetes</taxon>
        <taxon>Micrococcales</taxon>
        <taxon>Microbacteriaceae</taxon>
        <taxon>Herbiconiux</taxon>
    </lineage>
</organism>
<feature type="domain" description="Fido" evidence="1">
    <location>
        <begin position="306"/>
        <end position="441"/>
    </location>
</feature>
<dbReference type="Proteomes" id="UP001165586">
    <property type="component" value="Unassembled WGS sequence"/>
</dbReference>
<reference evidence="2" key="1">
    <citation type="submission" date="2022-08" db="EMBL/GenBank/DDBJ databases">
        <authorList>
            <person name="Deng Y."/>
            <person name="Han X.-F."/>
            <person name="Zhang Y.-Q."/>
        </authorList>
    </citation>
    <scope>NUCLEOTIDE SEQUENCE</scope>
    <source>
        <strain evidence="2">CPCC 203386</strain>
    </source>
</reference>
<dbReference type="InterPro" id="IPR036597">
    <property type="entry name" value="Fido-like_dom_sf"/>
</dbReference>
<dbReference type="InterPro" id="IPR003812">
    <property type="entry name" value="Fido"/>
</dbReference>
<evidence type="ECO:0000313" key="2">
    <source>
        <dbReference type="EMBL" id="MCS5732862.1"/>
    </source>
</evidence>
<dbReference type="PANTHER" id="PTHR13504:SF38">
    <property type="entry name" value="FIDO DOMAIN-CONTAINING PROTEIN"/>
    <property type="match status" value="1"/>
</dbReference>
<dbReference type="PROSITE" id="PS51459">
    <property type="entry name" value="FIDO"/>
    <property type="match status" value="1"/>
</dbReference>
<evidence type="ECO:0000313" key="3">
    <source>
        <dbReference type="Proteomes" id="UP001165586"/>
    </source>
</evidence>
<dbReference type="SUPFAM" id="SSF140931">
    <property type="entry name" value="Fic-like"/>
    <property type="match status" value="1"/>
</dbReference>
<protein>
    <submittedName>
        <fullName evidence="2">Fic family protein</fullName>
    </submittedName>
</protein>